<sequence length="149" mass="16215">MSEASGVEGAGSLLVQEVQRLLLERKVVVKEICGNGKTGCFRQGTGIKEAWVRVVGLPLHMWSREVFKKIGDGCRAFIAVDEDNSFLYRVTVSEDFSEVGRQGATQFSGDSGGIKLLCHSIMVGNPSLVCPGGAWRARTTWLEVLRVGK</sequence>
<organism evidence="1 2">
    <name type="scientific">Vitis vinifera</name>
    <name type="common">Grape</name>
    <dbReference type="NCBI Taxonomy" id="29760"/>
    <lineage>
        <taxon>Eukaryota</taxon>
        <taxon>Viridiplantae</taxon>
        <taxon>Streptophyta</taxon>
        <taxon>Embryophyta</taxon>
        <taxon>Tracheophyta</taxon>
        <taxon>Spermatophyta</taxon>
        <taxon>Magnoliopsida</taxon>
        <taxon>eudicotyledons</taxon>
        <taxon>Gunneridae</taxon>
        <taxon>Pentapetalae</taxon>
        <taxon>rosids</taxon>
        <taxon>Vitales</taxon>
        <taxon>Vitaceae</taxon>
        <taxon>Viteae</taxon>
        <taxon>Vitis</taxon>
    </lineage>
</organism>
<gene>
    <name evidence="1" type="ORF">CK203_102072</name>
</gene>
<dbReference type="PANTHER" id="PTHR34427">
    <property type="entry name" value="DUF4283 DOMAIN PROTEIN"/>
    <property type="match status" value="1"/>
</dbReference>
<evidence type="ECO:0000313" key="2">
    <source>
        <dbReference type="Proteomes" id="UP000288805"/>
    </source>
</evidence>
<dbReference type="EMBL" id="QGNW01001264">
    <property type="protein sequence ID" value="RVW47910.1"/>
    <property type="molecule type" value="Genomic_DNA"/>
</dbReference>
<dbReference type="Proteomes" id="UP000288805">
    <property type="component" value="Unassembled WGS sequence"/>
</dbReference>
<proteinExistence type="predicted"/>
<evidence type="ECO:0000313" key="1">
    <source>
        <dbReference type="EMBL" id="RVW47910.1"/>
    </source>
</evidence>
<reference evidence="1 2" key="1">
    <citation type="journal article" date="2018" name="PLoS Genet.">
        <title>Population sequencing reveals clonal diversity and ancestral inbreeding in the grapevine cultivar Chardonnay.</title>
        <authorList>
            <person name="Roach M.J."/>
            <person name="Johnson D.L."/>
            <person name="Bohlmann J."/>
            <person name="van Vuuren H.J."/>
            <person name="Jones S.J."/>
            <person name="Pretorius I.S."/>
            <person name="Schmidt S.A."/>
            <person name="Borneman A.R."/>
        </authorList>
    </citation>
    <scope>NUCLEOTIDE SEQUENCE [LARGE SCALE GENOMIC DNA]</scope>
    <source>
        <strain evidence="2">cv. Chardonnay</strain>
        <tissue evidence="1">Leaf</tissue>
    </source>
</reference>
<name>A0A438EJP0_VITVI</name>
<comment type="caution">
    <text evidence="1">The sequence shown here is derived from an EMBL/GenBank/DDBJ whole genome shotgun (WGS) entry which is preliminary data.</text>
</comment>
<accession>A0A438EJP0</accession>
<protein>
    <submittedName>
        <fullName evidence="1">Uncharacterized protein</fullName>
    </submittedName>
</protein>
<dbReference type="AlphaFoldDB" id="A0A438EJP0"/>
<dbReference type="PANTHER" id="PTHR34427:SF5">
    <property type="entry name" value="DUF4283 DOMAIN-CONTAINING PROTEIN"/>
    <property type="match status" value="1"/>
</dbReference>